<accession>A0A6J5R512</accession>
<protein>
    <submittedName>
        <fullName evidence="1">Uncharacterized protein</fullName>
    </submittedName>
</protein>
<name>A0A6J5R512_9CAUD</name>
<dbReference type="Gene3D" id="3.30.2220.10">
    <property type="entry name" value="rbstp2171"/>
    <property type="match status" value="1"/>
</dbReference>
<organism evidence="1">
    <name type="scientific">uncultured Caudovirales phage</name>
    <dbReference type="NCBI Taxonomy" id="2100421"/>
    <lineage>
        <taxon>Viruses</taxon>
        <taxon>Duplodnaviria</taxon>
        <taxon>Heunggongvirae</taxon>
        <taxon>Uroviricota</taxon>
        <taxon>Caudoviricetes</taxon>
        <taxon>Peduoviridae</taxon>
        <taxon>Maltschvirus</taxon>
        <taxon>Maltschvirus maltsch</taxon>
    </lineage>
</organism>
<gene>
    <name evidence="1" type="ORF">UFOVP1230_39</name>
</gene>
<reference evidence="1" key="1">
    <citation type="submission" date="2020-05" db="EMBL/GenBank/DDBJ databases">
        <authorList>
            <person name="Chiriac C."/>
            <person name="Salcher M."/>
            <person name="Ghai R."/>
            <person name="Kavagutti S V."/>
        </authorList>
    </citation>
    <scope>NUCLEOTIDE SEQUENCE</scope>
</reference>
<dbReference type="EMBL" id="LR797179">
    <property type="protein sequence ID" value="CAB4191913.1"/>
    <property type="molecule type" value="Genomic_DNA"/>
</dbReference>
<proteinExistence type="predicted"/>
<sequence length="108" mass="11842">MEENKLSADEISALKKTHGTVHELNVPINDEETEFATIYLKKLDRATYSAVAAIVDKDELQATEVMLKNLRVGGDPVEKITSNFDALRAAVGQCVVLLRAKTGSLKKI</sequence>
<evidence type="ECO:0000313" key="1">
    <source>
        <dbReference type="EMBL" id="CAB4191913.1"/>
    </source>
</evidence>